<dbReference type="Proteomes" id="UP000075357">
    <property type="component" value="Unassembled WGS sequence"/>
</dbReference>
<dbReference type="GO" id="GO:0005576">
    <property type="term" value="C:extracellular region"/>
    <property type="evidence" value="ECO:0007669"/>
    <property type="project" value="TreeGrafter"/>
</dbReference>
<dbReference type="InterPro" id="IPR022029">
    <property type="entry name" value="YoaR-like_PG-bd"/>
</dbReference>
<dbReference type="PATRIC" id="fig|36807.3.peg.2954"/>
<organism evidence="10 11">
    <name type="scientific">Microbacterium laevaniformans</name>
    <dbReference type="NCBI Taxonomy" id="36807"/>
    <lineage>
        <taxon>Bacteria</taxon>
        <taxon>Bacillati</taxon>
        <taxon>Actinomycetota</taxon>
        <taxon>Actinomycetes</taxon>
        <taxon>Micrococcales</taxon>
        <taxon>Microbacteriaceae</taxon>
        <taxon>Microbacterium</taxon>
    </lineage>
</organism>
<feature type="region of interest" description="Disordered" evidence="7">
    <location>
        <begin position="1"/>
        <end position="56"/>
    </location>
</feature>
<dbReference type="UniPathway" id="UPA00219"/>
<evidence type="ECO:0000313" key="11">
    <source>
        <dbReference type="Proteomes" id="UP000075357"/>
    </source>
</evidence>
<comment type="pathway">
    <text evidence="1 6">Cell wall biogenesis; peptidoglycan biosynthesis.</text>
</comment>
<comment type="caution">
    <text evidence="10">The sequence shown here is derived from an EMBL/GenBank/DDBJ whole genome shotgun (WGS) entry which is preliminary data.</text>
</comment>
<name>A0A150H5L5_9MICO</name>
<keyword evidence="3 6" id="KW-0133">Cell shape</keyword>
<feature type="compositionally biased region" description="Basic and acidic residues" evidence="7">
    <location>
        <begin position="1"/>
        <end position="11"/>
    </location>
</feature>
<dbReference type="InterPro" id="IPR050979">
    <property type="entry name" value="LD-transpeptidase"/>
</dbReference>
<feature type="active site" description="Proton donor/acceptor" evidence="6">
    <location>
        <position position="462"/>
    </location>
</feature>
<dbReference type="GO" id="GO:0018104">
    <property type="term" value="P:peptidoglycan-protein cross-linking"/>
    <property type="evidence" value="ECO:0007669"/>
    <property type="project" value="TreeGrafter"/>
</dbReference>
<dbReference type="PROSITE" id="PS52029">
    <property type="entry name" value="LD_TPASE"/>
    <property type="match status" value="1"/>
</dbReference>
<evidence type="ECO:0000313" key="10">
    <source>
        <dbReference type="EMBL" id="KXZ57138.1"/>
    </source>
</evidence>
<dbReference type="Pfam" id="PF12229">
    <property type="entry name" value="PG_binding_4"/>
    <property type="match status" value="1"/>
</dbReference>
<dbReference type="AlphaFoldDB" id="A0A150H5L5"/>
<dbReference type="InterPro" id="IPR005490">
    <property type="entry name" value="LD_TPept_cat_dom"/>
</dbReference>
<dbReference type="PANTHER" id="PTHR30582:SF2">
    <property type="entry name" value="L,D-TRANSPEPTIDASE YCIB-RELATED"/>
    <property type="match status" value="1"/>
</dbReference>
<reference evidence="10 11" key="1">
    <citation type="submission" date="2016-01" db="EMBL/GenBank/DDBJ databases">
        <title>Draft genome sequences of Microbacterium laevaniformans LCDC 91-0039 and the type strain of Microbacterium hominis LCDC 84-209.</title>
        <authorList>
            <person name="Bernier A.-M."/>
            <person name="Bernard K."/>
        </authorList>
    </citation>
    <scope>NUCLEOTIDE SEQUENCE [LARGE SCALE GENOMIC DNA]</scope>
    <source>
        <strain evidence="10 11">LCDC 91-0039</strain>
    </source>
</reference>
<dbReference type="Pfam" id="PF03734">
    <property type="entry name" value="YkuD"/>
    <property type="match status" value="1"/>
</dbReference>
<dbReference type="SUPFAM" id="SSF141523">
    <property type="entry name" value="L,D-transpeptidase catalytic domain-like"/>
    <property type="match status" value="1"/>
</dbReference>
<dbReference type="CDD" id="cd16913">
    <property type="entry name" value="YkuD_like"/>
    <property type="match status" value="1"/>
</dbReference>
<feature type="active site" description="Nucleophile" evidence="6">
    <location>
        <position position="478"/>
    </location>
</feature>
<proteinExistence type="predicted"/>
<keyword evidence="8" id="KW-1133">Transmembrane helix</keyword>
<evidence type="ECO:0000256" key="4">
    <source>
        <dbReference type="ARBA" id="ARBA00022984"/>
    </source>
</evidence>
<dbReference type="GO" id="GO:0008360">
    <property type="term" value="P:regulation of cell shape"/>
    <property type="evidence" value="ECO:0007669"/>
    <property type="project" value="UniProtKB-UniRule"/>
</dbReference>
<evidence type="ECO:0000256" key="3">
    <source>
        <dbReference type="ARBA" id="ARBA00022960"/>
    </source>
</evidence>
<dbReference type="PANTHER" id="PTHR30582">
    <property type="entry name" value="L,D-TRANSPEPTIDASE"/>
    <property type="match status" value="1"/>
</dbReference>
<evidence type="ECO:0000256" key="5">
    <source>
        <dbReference type="ARBA" id="ARBA00023316"/>
    </source>
</evidence>
<evidence type="ECO:0000259" key="9">
    <source>
        <dbReference type="PROSITE" id="PS52029"/>
    </source>
</evidence>
<gene>
    <name evidence="10" type="ORF">Mlaev_02898</name>
</gene>
<keyword evidence="4 6" id="KW-0573">Peptidoglycan synthesis</keyword>
<keyword evidence="8" id="KW-0472">Membrane</keyword>
<evidence type="ECO:0000256" key="8">
    <source>
        <dbReference type="SAM" id="Phobius"/>
    </source>
</evidence>
<evidence type="ECO:0000256" key="1">
    <source>
        <dbReference type="ARBA" id="ARBA00004752"/>
    </source>
</evidence>
<keyword evidence="11" id="KW-1185">Reference proteome</keyword>
<protein>
    <recommendedName>
        <fullName evidence="9">L,D-TPase catalytic domain-containing protein</fullName>
    </recommendedName>
</protein>
<keyword evidence="5 6" id="KW-0961">Cell wall biogenesis/degradation</keyword>
<evidence type="ECO:0000256" key="6">
    <source>
        <dbReference type="PROSITE-ProRule" id="PRU01373"/>
    </source>
</evidence>
<keyword evidence="8" id="KW-0812">Transmembrane</keyword>
<dbReference type="GO" id="GO:0016740">
    <property type="term" value="F:transferase activity"/>
    <property type="evidence" value="ECO:0007669"/>
    <property type="project" value="UniProtKB-KW"/>
</dbReference>
<keyword evidence="2" id="KW-0808">Transferase</keyword>
<dbReference type="InterPro" id="IPR038063">
    <property type="entry name" value="Transpep_catalytic_dom"/>
</dbReference>
<sequence length="503" mass="51836">MTDPATGREAEGSPDASSASPATAATAVLDGPIDAIDGAQLPPEDAPPVQWAPAEPSPKRKRRLWLWIGVPAALLAAGVATASLVLIAPGTAVAGVPVGFMTAGAATDAINQRLGATTIILGDGGPTVTASQLGAAVDARGLAESAFDARPMWNVTQWFGDSLDAPVTLDANRADAALRAALPSAFTASVPAQVSFTGTSYAVTPAVPGTGLDVDAIAAAVHDAFVAGTGTVTVSASPMPVAAPASSEKAQSTADQLNAMLQTIGFYVGEERTVPVDPATAASWLKITPDASGTFSITADAAKIQASVDALPAAVNRAPANGTVITNSDGTVLETSVPGADGRTLGDTSAVAKEFAAQLTAGKAAFVLPVTLTPASTVTLQRLLEVNLSEQMLYLKENGGVVDSWPISSGVAASPTYTGHFRINSHIRSQTMTSTDPNNPYWNYDVPNVEWVMYFNGDEAFHGVYWHNNFGTPQSHGCVGMPNYRAKQIYDWSPTGVDVWIHD</sequence>
<evidence type="ECO:0000256" key="2">
    <source>
        <dbReference type="ARBA" id="ARBA00022679"/>
    </source>
</evidence>
<feature type="transmembrane region" description="Helical" evidence="8">
    <location>
        <begin position="64"/>
        <end position="88"/>
    </location>
</feature>
<dbReference type="GO" id="GO:0071555">
    <property type="term" value="P:cell wall organization"/>
    <property type="evidence" value="ECO:0007669"/>
    <property type="project" value="UniProtKB-UniRule"/>
</dbReference>
<dbReference type="EMBL" id="LRAD01000059">
    <property type="protein sequence ID" value="KXZ57138.1"/>
    <property type="molecule type" value="Genomic_DNA"/>
</dbReference>
<dbReference type="RefSeq" id="WP_061683917.1">
    <property type="nucleotide sequence ID" value="NZ_LRAD01000059.1"/>
</dbReference>
<feature type="compositionally biased region" description="Low complexity" evidence="7">
    <location>
        <begin position="13"/>
        <end position="27"/>
    </location>
</feature>
<feature type="domain" description="L,D-TPase catalytic" evidence="9">
    <location>
        <begin position="382"/>
        <end position="502"/>
    </location>
</feature>
<evidence type="ECO:0000256" key="7">
    <source>
        <dbReference type="SAM" id="MobiDB-lite"/>
    </source>
</evidence>
<dbReference type="GO" id="GO:0071972">
    <property type="term" value="F:peptidoglycan L,D-transpeptidase activity"/>
    <property type="evidence" value="ECO:0007669"/>
    <property type="project" value="TreeGrafter"/>
</dbReference>
<accession>A0A150H5L5</accession>
<dbReference type="STRING" id="36807.Mlaev_02898"/>
<dbReference type="Gene3D" id="2.40.440.10">
    <property type="entry name" value="L,D-transpeptidase catalytic domain-like"/>
    <property type="match status" value="1"/>
</dbReference>